<dbReference type="OrthoDB" id="1493607at2"/>
<dbReference type="Proteomes" id="UP000076925">
    <property type="component" value="Unassembled WGS sequence"/>
</dbReference>
<evidence type="ECO:0008006" key="3">
    <source>
        <dbReference type="Google" id="ProtNLM"/>
    </source>
</evidence>
<organism evidence="1 2">
    <name type="scientific">Scytonema hofmannii PCC 7110</name>
    <dbReference type="NCBI Taxonomy" id="128403"/>
    <lineage>
        <taxon>Bacteria</taxon>
        <taxon>Bacillati</taxon>
        <taxon>Cyanobacteriota</taxon>
        <taxon>Cyanophyceae</taxon>
        <taxon>Nostocales</taxon>
        <taxon>Scytonemataceae</taxon>
        <taxon>Scytonema</taxon>
    </lineage>
</organism>
<dbReference type="RefSeq" id="WP_017748405.1">
    <property type="nucleotide sequence ID" value="NZ_KQ976354.1"/>
</dbReference>
<evidence type="ECO:0000313" key="1">
    <source>
        <dbReference type="EMBL" id="KYC43386.1"/>
    </source>
</evidence>
<keyword evidence="2" id="KW-1185">Reference proteome</keyword>
<sequence>MDTYDRRCQLGASRRRLEDAQALHSHKRWTGAIYLGGYAIECSLKSLICNKEGNKSNFKDTSIFQKGLQGASLHNLTFLLESLPTVQRTIALDRTGTYKEAWKVVSSLWRNDELRYSDKSGEEKDSQKFLDSVQILHRFLLDKQGEIS</sequence>
<protein>
    <recommendedName>
        <fullName evidence="3">HEPN domain-containing protein</fullName>
    </recommendedName>
</protein>
<accession>A0A139XFC4</accession>
<comment type="caution">
    <text evidence="1">The sequence shown here is derived from an EMBL/GenBank/DDBJ whole genome shotgun (WGS) entry which is preliminary data.</text>
</comment>
<name>A0A139XFC4_9CYAN</name>
<gene>
    <name evidence="1" type="ORF">WA1_11125</name>
</gene>
<dbReference type="AlphaFoldDB" id="A0A139XFC4"/>
<proteinExistence type="predicted"/>
<reference evidence="1 2" key="1">
    <citation type="journal article" date="2013" name="Genome Biol. Evol.">
        <title>Genomes of Stigonematalean cyanobacteria (subsection V) and the evolution of oxygenic photosynthesis from prokaryotes to plastids.</title>
        <authorList>
            <person name="Dagan T."/>
            <person name="Roettger M."/>
            <person name="Stucken K."/>
            <person name="Landan G."/>
            <person name="Koch R."/>
            <person name="Major P."/>
            <person name="Gould S.B."/>
            <person name="Goremykin V.V."/>
            <person name="Rippka R."/>
            <person name="Tandeau de Marsac N."/>
            <person name="Gugger M."/>
            <person name="Lockhart P.J."/>
            <person name="Allen J.F."/>
            <person name="Brune I."/>
            <person name="Maus I."/>
            <person name="Puhler A."/>
            <person name="Martin W.F."/>
        </authorList>
    </citation>
    <scope>NUCLEOTIDE SEQUENCE [LARGE SCALE GENOMIC DNA]</scope>
    <source>
        <strain evidence="1 2">PCC 7110</strain>
    </source>
</reference>
<evidence type="ECO:0000313" key="2">
    <source>
        <dbReference type="Proteomes" id="UP000076925"/>
    </source>
</evidence>
<dbReference type="EMBL" id="ANNX02000015">
    <property type="protein sequence ID" value="KYC43386.1"/>
    <property type="molecule type" value="Genomic_DNA"/>
</dbReference>